<dbReference type="Pfam" id="PF00931">
    <property type="entry name" value="NB-ARC"/>
    <property type="match status" value="1"/>
</dbReference>
<feature type="region of interest" description="Disordered" evidence="1">
    <location>
        <begin position="86"/>
        <end position="109"/>
    </location>
</feature>
<dbReference type="Pfam" id="PF13560">
    <property type="entry name" value="HTH_31"/>
    <property type="match status" value="1"/>
</dbReference>
<gene>
    <name evidence="3" type="ORF">M1O15_25765</name>
</gene>
<dbReference type="SMART" id="SM00028">
    <property type="entry name" value="TPR"/>
    <property type="match status" value="4"/>
</dbReference>
<dbReference type="RefSeq" id="WP_248636564.1">
    <property type="nucleotide sequence ID" value="NZ_JALPTH010000030.1"/>
</dbReference>
<accession>A0ABT0IHD6</accession>
<dbReference type="InterPro" id="IPR019734">
    <property type="entry name" value="TPR_rpt"/>
</dbReference>
<protein>
    <submittedName>
        <fullName evidence="3">Tetratricopeptide repeat protein</fullName>
    </submittedName>
</protein>
<dbReference type="PRINTS" id="PR00364">
    <property type="entry name" value="DISEASERSIST"/>
</dbReference>
<dbReference type="Gene3D" id="3.40.50.300">
    <property type="entry name" value="P-loop containing nucleotide triphosphate hydrolases"/>
    <property type="match status" value="1"/>
</dbReference>
<dbReference type="InterPro" id="IPR001387">
    <property type="entry name" value="Cro/C1-type_HTH"/>
</dbReference>
<proteinExistence type="predicted"/>
<dbReference type="EMBL" id="JALPTH010000030">
    <property type="protein sequence ID" value="MCK8680740.1"/>
    <property type="molecule type" value="Genomic_DNA"/>
</dbReference>
<evidence type="ECO:0000259" key="2">
    <source>
        <dbReference type="PROSITE" id="PS50943"/>
    </source>
</evidence>
<dbReference type="Proteomes" id="UP001522868">
    <property type="component" value="Unassembled WGS sequence"/>
</dbReference>
<dbReference type="InterPro" id="IPR011990">
    <property type="entry name" value="TPR-like_helical_dom_sf"/>
</dbReference>
<feature type="domain" description="HTH cro/C1-type" evidence="2">
    <location>
        <begin position="26"/>
        <end position="81"/>
    </location>
</feature>
<sequence length="818" mass="87153">MREQAQDGPGGTGPAGEDTAAFGALLRSLRLARALTLEGLAEASGLSARGIGDLERGRRASPQRRTVTALADALRLSPEEHRQLLAAARPPRTPGPSAAGARSLPLPRGVDDFTGREAELALLERLATQAASDEAAGGPVPTTGTTEAPGRPVTTTAAQAPRQPASPGAPQPAPRQPVAVNGGRQPVVVTVSGQPGAGKTTLVLQAARRLGHHFPDGRLVVDLRGVDEEPPGTTELLLGVLKSLGVADRELLDAGPEGLKELYGRVLAERRCLLVLDNARDEAQVRPLLPGAGPAMVLVTSRRMLTGLDSVHRLPLGALSPPEAVAFLADLAGPGRAAADPEALAAVAGYCGHLPLALRVAGNWLATRADVPVRRLAGRLAVEHRRLDALAAGDVSVASAFDLSYRHLGPTAALMFRRLALVPGQDTGVPGAARLTGQDPFDAEDTLEELVEAGLLGASGERYRLHDLLCLYARTRLSVEDRPEDTEAARAALYAWLLDTTVRAGRWYEPDHDPSRIDPDSVPDLPDPATARRWLQAESVNWPAALRAAAAAGDHARVVEVAEALHWFSDHWIFWGHWPEVFGTAARSAEALGDPLAEATQLNYHSWALTVCEGRPEEGLARATRALDSAVRAGDLVQQAWAHHYRSLAYERLDRPDLALDHIEQAARLFEAGGDLNGTLQALHGRAIALRDSGRAAESLACYRDALAYLDEHKDRLPAHIAGFARHEILGGIGQCHGRLGQWDEAVSHLHRSIDVCLASGNTAMLSRKIVFLADILQAAGRLDEAREAYARCLALGPDADPTRLAHARDQLDRLDAD</sequence>
<dbReference type="InterPro" id="IPR027417">
    <property type="entry name" value="P-loop_NTPase"/>
</dbReference>
<dbReference type="InterPro" id="IPR010982">
    <property type="entry name" value="Lambda_DNA-bd_dom_sf"/>
</dbReference>
<dbReference type="SUPFAM" id="SSF52540">
    <property type="entry name" value="P-loop containing nucleoside triphosphate hydrolases"/>
    <property type="match status" value="1"/>
</dbReference>
<evidence type="ECO:0000313" key="3">
    <source>
        <dbReference type="EMBL" id="MCK8680740.1"/>
    </source>
</evidence>
<dbReference type="Gene3D" id="1.25.40.10">
    <property type="entry name" value="Tetratricopeptide repeat domain"/>
    <property type="match status" value="1"/>
</dbReference>
<dbReference type="CDD" id="cd00093">
    <property type="entry name" value="HTH_XRE"/>
    <property type="match status" value="1"/>
</dbReference>
<organism evidence="3 4">
    <name type="scientific">Streptomyces lichenis</name>
    <dbReference type="NCBI Taxonomy" id="2306967"/>
    <lineage>
        <taxon>Bacteria</taxon>
        <taxon>Bacillati</taxon>
        <taxon>Actinomycetota</taxon>
        <taxon>Actinomycetes</taxon>
        <taxon>Kitasatosporales</taxon>
        <taxon>Streptomycetaceae</taxon>
        <taxon>Streptomyces</taxon>
    </lineage>
</organism>
<evidence type="ECO:0000256" key="1">
    <source>
        <dbReference type="SAM" id="MobiDB-lite"/>
    </source>
</evidence>
<comment type="caution">
    <text evidence="3">The sequence shown here is derived from an EMBL/GenBank/DDBJ whole genome shotgun (WGS) entry which is preliminary data.</text>
</comment>
<dbReference type="PANTHER" id="PTHR47691">
    <property type="entry name" value="REGULATOR-RELATED"/>
    <property type="match status" value="1"/>
</dbReference>
<dbReference type="SUPFAM" id="SSF47413">
    <property type="entry name" value="lambda repressor-like DNA-binding domains"/>
    <property type="match status" value="1"/>
</dbReference>
<keyword evidence="4" id="KW-1185">Reference proteome</keyword>
<dbReference type="SMART" id="SM00530">
    <property type="entry name" value="HTH_XRE"/>
    <property type="match status" value="1"/>
</dbReference>
<dbReference type="SUPFAM" id="SSF48452">
    <property type="entry name" value="TPR-like"/>
    <property type="match status" value="2"/>
</dbReference>
<dbReference type="InterPro" id="IPR002182">
    <property type="entry name" value="NB-ARC"/>
</dbReference>
<dbReference type="Gene3D" id="1.10.260.40">
    <property type="entry name" value="lambda repressor-like DNA-binding domains"/>
    <property type="match status" value="1"/>
</dbReference>
<name>A0ABT0IHD6_9ACTN</name>
<dbReference type="PROSITE" id="PS50943">
    <property type="entry name" value="HTH_CROC1"/>
    <property type="match status" value="1"/>
</dbReference>
<reference evidence="3 4" key="1">
    <citation type="submission" date="2022-04" db="EMBL/GenBank/DDBJ databases">
        <title>Streptomyces sp. nov. LCR6-01 isolated from Lichen of Dirinaria sp.</title>
        <authorList>
            <person name="Kanchanasin P."/>
            <person name="Tanasupawat S."/>
            <person name="Phongsopitanun W."/>
        </authorList>
    </citation>
    <scope>NUCLEOTIDE SEQUENCE [LARGE SCALE GENOMIC DNA]</scope>
    <source>
        <strain evidence="3 4">LCR6-01</strain>
    </source>
</reference>
<dbReference type="PANTHER" id="PTHR47691:SF3">
    <property type="entry name" value="HTH-TYPE TRANSCRIPTIONAL REGULATOR RV0890C-RELATED"/>
    <property type="match status" value="1"/>
</dbReference>
<feature type="region of interest" description="Disordered" evidence="1">
    <location>
        <begin position="46"/>
        <end position="65"/>
    </location>
</feature>
<dbReference type="Pfam" id="PF13424">
    <property type="entry name" value="TPR_12"/>
    <property type="match status" value="1"/>
</dbReference>
<evidence type="ECO:0000313" key="4">
    <source>
        <dbReference type="Proteomes" id="UP001522868"/>
    </source>
</evidence>
<feature type="region of interest" description="Disordered" evidence="1">
    <location>
        <begin position="129"/>
        <end position="180"/>
    </location>
</feature>
<feature type="compositionally biased region" description="Low complexity" evidence="1">
    <location>
        <begin position="134"/>
        <end position="166"/>
    </location>
</feature>